<feature type="signal peptide" evidence="1">
    <location>
        <begin position="1"/>
        <end position="21"/>
    </location>
</feature>
<evidence type="ECO:0000313" key="2">
    <source>
        <dbReference type="EMBL" id="KAA1112853.1"/>
    </source>
</evidence>
<evidence type="ECO:0000313" key="3">
    <source>
        <dbReference type="Proteomes" id="UP000324748"/>
    </source>
</evidence>
<sequence>MNCFSLSTAFLAAVLVSVSSSMQLNIAEKLTAVQDANSAGASEYGGQDSVQAACAECRALGIRCYHFCHN</sequence>
<name>A0A5B0QIH5_PUCGR</name>
<keyword evidence="1" id="KW-0732">Signal</keyword>
<dbReference type="EMBL" id="VSWC01000015">
    <property type="protein sequence ID" value="KAA1112853.1"/>
    <property type="molecule type" value="Genomic_DNA"/>
</dbReference>
<comment type="caution">
    <text evidence="2">The sequence shown here is derived from an EMBL/GenBank/DDBJ whole genome shotgun (WGS) entry which is preliminary data.</text>
</comment>
<keyword evidence="3" id="KW-1185">Reference proteome</keyword>
<dbReference type="AlphaFoldDB" id="A0A5B0QIH5"/>
<feature type="chain" id="PRO_5022830807" evidence="1">
    <location>
        <begin position="22"/>
        <end position="70"/>
    </location>
</feature>
<proteinExistence type="predicted"/>
<dbReference type="Proteomes" id="UP000324748">
    <property type="component" value="Unassembled WGS sequence"/>
</dbReference>
<reference evidence="2 3" key="1">
    <citation type="submission" date="2019-05" db="EMBL/GenBank/DDBJ databases">
        <title>Emergence of the Ug99 lineage of the wheat stem rust pathogen through somatic hybridization.</title>
        <authorList>
            <person name="Li F."/>
            <person name="Upadhyaya N.M."/>
            <person name="Sperschneider J."/>
            <person name="Matny O."/>
            <person name="Nguyen-Phuc H."/>
            <person name="Mago R."/>
            <person name="Raley C."/>
            <person name="Miller M.E."/>
            <person name="Silverstein K.A.T."/>
            <person name="Henningsen E."/>
            <person name="Hirsch C.D."/>
            <person name="Visser B."/>
            <person name="Pretorius Z.A."/>
            <person name="Steffenson B.J."/>
            <person name="Schwessinger B."/>
            <person name="Dodds P.N."/>
            <person name="Figueroa M."/>
        </authorList>
    </citation>
    <scope>NUCLEOTIDE SEQUENCE [LARGE SCALE GENOMIC DNA]</scope>
    <source>
        <strain evidence="2">21-0</strain>
    </source>
</reference>
<gene>
    <name evidence="2" type="ORF">PGT21_012724</name>
</gene>
<organism evidence="2 3">
    <name type="scientific">Puccinia graminis f. sp. tritici</name>
    <dbReference type="NCBI Taxonomy" id="56615"/>
    <lineage>
        <taxon>Eukaryota</taxon>
        <taxon>Fungi</taxon>
        <taxon>Dikarya</taxon>
        <taxon>Basidiomycota</taxon>
        <taxon>Pucciniomycotina</taxon>
        <taxon>Pucciniomycetes</taxon>
        <taxon>Pucciniales</taxon>
        <taxon>Pucciniaceae</taxon>
        <taxon>Puccinia</taxon>
    </lineage>
</organism>
<accession>A0A5B0QIH5</accession>
<evidence type="ECO:0000256" key="1">
    <source>
        <dbReference type="SAM" id="SignalP"/>
    </source>
</evidence>
<protein>
    <submittedName>
        <fullName evidence="2">Uncharacterized protein</fullName>
    </submittedName>
</protein>